<name>A0ABV3HIW1_9ACTN</name>
<proteinExistence type="predicted"/>
<dbReference type="EMBL" id="JBFARM010000018">
    <property type="protein sequence ID" value="MEV4292487.1"/>
    <property type="molecule type" value="Genomic_DNA"/>
</dbReference>
<dbReference type="Proteomes" id="UP001552427">
    <property type="component" value="Unassembled WGS sequence"/>
</dbReference>
<keyword evidence="3" id="KW-1185">Reference proteome</keyword>
<evidence type="ECO:0000313" key="2">
    <source>
        <dbReference type="EMBL" id="MEV4292487.1"/>
    </source>
</evidence>
<reference evidence="2 3" key="1">
    <citation type="submission" date="2024-06" db="EMBL/GenBank/DDBJ databases">
        <title>The Natural Products Discovery Center: Release of the First 8490 Sequenced Strains for Exploring Actinobacteria Biosynthetic Diversity.</title>
        <authorList>
            <person name="Kalkreuter E."/>
            <person name="Kautsar S.A."/>
            <person name="Yang D."/>
            <person name="Bader C.D."/>
            <person name="Teijaro C.N."/>
            <person name="Fluegel L."/>
            <person name="Davis C.M."/>
            <person name="Simpson J.R."/>
            <person name="Lauterbach L."/>
            <person name="Steele A.D."/>
            <person name="Gui C."/>
            <person name="Meng S."/>
            <person name="Li G."/>
            <person name="Viehrig K."/>
            <person name="Ye F."/>
            <person name="Su P."/>
            <person name="Kiefer A.F."/>
            <person name="Nichols A."/>
            <person name="Cepeda A.J."/>
            <person name="Yan W."/>
            <person name="Fan B."/>
            <person name="Jiang Y."/>
            <person name="Adhikari A."/>
            <person name="Zheng C.-J."/>
            <person name="Schuster L."/>
            <person name="Cowan T.M."/>
            <person name="Smanski M.J."/>
            <person name="Chevrette M.G."/>
            <person name="De Carvalho L.P.S."/>
            <person name="Shen B."/>
        </authorList>
    </citation>
    <scope>NUCLEOTIDE SEQUENCE [LARGE SCALE GENOMIC DNA]</scope>
    <source>
        <strain evidence="2 3">NPDC049574</strain>
    </source>
</reference>
<accession>A0ABV3HIW1</accession>
<dbReference type="RefSeq" id="WP_364462667.1">
    <property type="nucleotide sequence ID" value="NZ_JBFARM010000018.1"/>
</dbReference>
<gene>
    <name evidence="2" type="ORF">AB0K40_43860</name>
</gene>
<feature type="domain" description="DUF7825" evidence="1">
    <location>
        <begin position="644"/>
        <end position="754"/>
    </location>
</feature>
<evidence type="ECO:0000259" key="1">
    <source>
        <dbReference type="Pfam" id="PF25149"/>
    </source>
</evidence>
<protein>
    <submittedName>
        <fullName evidence="2">DUF6493 family protein</fullName>
    </submittedName>
</protein>
<dbReference type="Pfam" id="PF25149">
    <property type="entry name" value="DUF7825"/>
    <property type="match status" value="1"/>
</dbReference>
<organism evidence="2 3">
    <name type="scientific">Nonomuraea bangladeshensis</name>
    <dbReference type="NCBI Taxonomy" id="404385"/>
    <lineage>
        <taxon>Bacteria</taxon>
        <taxon>Bacillati</taxon>
        <taxon>Actinomycetota</taxon>
        <taxon>Actinomycetes</taxon>
        <taxon>Streptosporangiales</taxon>
        <taxon>Streptosporangiaceae</taxon>
        <taxon>Nonomuraea</taxon>
    </lineage>
</organism>
<evidence type="ECO:0000313" key="3">
    <source>
        <dbReference type="Proteomes" id="UP001552427"/>
    </source>
</evidence>
<dbReference type="InterPro" id="IPR056727">
    <property type="entry name" value="DUF7825"/>
</dbReference>
<comment type="caution">
    <text evidence="2">The sequence shown here is derived from an EMBL/GenBank/DDBJ whole genome shotgun (WGS) entry which is preliminary data.</text>
</comment>
<sequence>MSAWDDLLKLAQAGDVHGTMRRVGELTPAERRSVAEEPARRLAHRRAAGISPWEHRQELSPLLLTGAGTIGGASAAASWLLRRDFRDLNEPRCVPRVLEALRARPDDWRADLAVRLARRLRLTDGWPWRVAAELVRETGVEPPQDADAFKTGWLRTLEADRAAGDPLLAAYGPGLFEIDGLATLPLWEVADNVVRLVEAGLLERTVVLDGLVRRLLRDGPAALSPLAGLHDRLDPDLDEIAGHAEDYVALLPAGPVAVADLALSQLRRLEEAGRLSEESFTEALEALVFRPEKKLLRGAIAWAGDAVLRDGGRTGTALRAMAVLFAQDTLALQERAVRLAVRLAPHVGPEEREAVRAAAAGLPAELREKVAAGYGGAIEADELEAVPLAAVGDGRRLPAPYGSPEELARGLDAFLADEDPHTFEVLLAGLATWSERDPEGLRTALRPWTEPFDASFFGHWPDGLDQHVGYALRRAFLAFAAPAVTRSLPWRPRQWTRSLAVLDEPPMRRCAELAGRYAEGGRYPVVLATPTAVTGHVAPGVLLDRLERLEAEGVEALPADLTQALLRLPREIAAADVARAGRLTSEAGRECAAWMRGERLGDPEVTVTRRPWHRLPTTIDTAGAPERVRQLLETRTDYPWSTDWWPLVMPSHREVVAAHLASPLCAGTESTDSDARVLVDLVHGDGPLGTGMAYALACGMGQAQAAGRAAAGDALLTLAARGEVPAAELAEVVTKLVKSEYVKLNRVVAVLDDATQAGAHEAVWEVVVPLLPGLLPEEGERPRAGLADLLATGARAARIGRVRADLPEVAAVAARKGSSRLVQEARRLQRLVSESTM</sequence>